<feature type="chain" id="PRO_5001521445" evidence="1">
    <location>
        <begin position="28"/>
        <end position="67"/>
    </location>
</feature>
<reference evidence="2" key="1">
    <citation type="submission" date="2014-03" db="EMBL/GenBank/DDBJ databases">
        <title>The sialotranscriptome of Amblyomma triste, Amblyomma parvum and Amblyomma cajennense ticks, uncovered by 454-based RNA-seq.</title>
        <authorList>
            <person name="Garcia G.R."/>
            <person name="Gardinassi L.G."/>
            <person name="Ribeiro J.M."/>
            <person name="Anatrielo E."/>
            <person name="Ferreira B.R."/>
            <person name="Moreira H.N."/>
            <person name="Mafra C."/>
            <person name="Olegario M.M."/>
            <person name="Szabo P.J."/>
            <person name="Miranda-Santos I.K."/>
            <person name="Maruyama S.R."/>
        </authorList>
    </citation>
    <scope>NUCLEOTIDE SEQUENCE</scope>
    <source>
        <strain evidence="2">Araguapaz</strain>
        <tissue evidence="2">Salivary glands</tissue>
    </source>
</reference>
<dbReference type="EMBL" id="GBBL01000256">
    <property type="protein sequence ID" value="JAC27064.1"/>
    <property type="molecule type" value="mRNA"/>
</dbReference>
<accession>A0A023G067</accession>
<sequence length="67" mass="7276">MQLGSDAWFFLAVVLPFTFCLLSSTHAVVTIKPKAQVVCTNRNVGSDGQVCFVFLPVVIVSSFVPEN</sequence>
<evidence type="ECO:0000256" key="1">
    <source>
        <dbReference type="SAM" id="SignalP"/>
    </source>
</evidence>
<dbReference type="AlphaFoldDB" id="A0A023G067"/>
<protein>
    <submittedName>
        <fullName evidence="2">Putative secreted protein</fullName>
    </submittedName>
</protein>
<name>A0A023G067_AMBPA</name>
<evidence type="ECO:0000313" key="2">
    <source>
        <dbReference type="EMBL" id="JAC27064.1"/>
    </source>
</evidence>
<keyword evidence="1" id="KW-0732">Signal</keyword>
<organism evidence="2">
    <name type="scientific">Amblyomma parvum</name>
    <name type="common">South American tick</name>
    <dbReference type="NCBI Taxonomy" id="251391"/>
    <lineage>
        <taxon>Eukaryota</taxon>
        <taxon>Metazoa</taxon>
        <taxon>Ecdysozoa</taxon>
        <taxon>Arthropoda</taxon>
        <taxon>Chelicerata</taxon>
        <taxon>Arachnida</taxon>
        <taxon>Acari</taxon>
        <taxon>Parasitiformes</taxon>
        <taxon>Ixodida</taxon>
        <taxon>Ixodoidea</taxon>
        <taxon>Ixodidae</taxon>
        <taxon>Amblyomminae</taxon>
        <taxon>Amblyomma</taxon>
    </lineage>
</organism>
<proteinExistence type="evidence at transcript level"/>
<feature type="signal peptide" evidence="1">
    <location>
        <begin position="1"/>
        <end position="27"/>
    </location>
</feature>